<keyword evidence="1" id="KW-0812">Transmembrane</keyword>
<evidence type="ECO:0000313" key="2">
    <source>
        <dbReference type="EMBL" id="KFG39016.1"/>
    </source>
</evidence>
<keyword evidence="1" id="KW-0472">Membrane</keyword>
<dbReference type="AlphaFoldDB" id="A0A086K3P8"/>
<dbReference type="Proteomes" id="UP000028828">
    <property type="component" value="Unassembled WGS sequence"/>
</dbReference>
<dbReference type="VEuPathDB" id="ToxoDB:TGP89_239755"/>
<feature type="transmembrane region" description="Helical" evidence="1">
    <location>
        <begin position="77"/>
        <end position="98"/>
    </location>
</feature>
<dbReference type="EMBL" id="AEYI02001306">
    <property type="protein sequence ID" value="KFG39016.1"/>
    <property type="molecule type" value="Genomic_DNA"/>
</dbReference>
<evidence type="ECO:0000313" key="3">
    <source>
        <dbReference type="Proteomes" id="UP000028828"/>
    </source>
</evidence>
<sequence>MEMGRRLRRSSAWTRWFWTFRFNWERRRNTWRMLFYFNLLAGCCAAGIVFTFILHVLTSDASFFINYRCGAVAKNLIRTNFVAVMVTAGIMGLSALLMSRVTGLFSAHALGDFKPMGHWTDRVGFIVKWLPWFISLCFFVLIGISIVNIVWIFATPTAWCSRRWSNLGLQAVRNCRAWYGGTAACLTIAETEQLSGSSQNCNDGDFLQSTFFLYFIPLDDPSACSFSIPEICLLFKNSYSSLAIESNPDWESTEASRCEGLAARGVSADDFIVNSSSDLYRYLMIYTGSWCMTICALLAFFFYTKYSSHFESHFSQPSERTNFVVLSILRPLTPWNEGI</sequence>
<organism evidence="2 3">
    <name type="scientific">Toxoplasma gondii p89</name>
    <dbReference type="NCBI Taxonomy" id="943119"/>
    <lineage>
        <taxon>Eukaryota</taxon>
        <taxon>Sar</taxon>
        <taxon>Alveolata</taxon>
        <taxon>Apicomplexa</taxon>
        <taxon>Conoidasida</taxon>
        <taxon>Coccidia</taxon>
        <taxon>Eucoccidiorida</taxon>
        <taxon>Eimeriorina</taxon>
        <taxon>Sarcocystidae</taxon>
        <taxon>Toxoplasma</taxon>
    </lineage>
</organism>
<proteinExistence type="predicted"/>
<accession>A0A086K3P8</accession>
<reference evidence="2 3" key="1">
    <citation type="submission" date="2014-03" db="EMBL/GenBank/DDBJ databases">
        <authorList>
            <person name="Sibley D."/>
            <person name="Venepally P."/>
            <person name="Karamycheva S."/>
            <person name="Hadjithomas M."/>
            <person name="Khan A."/>
            <person name="Brunk B."/>
            <person name="Roos D."/>
            <person name="Caler E."/>
            <person name="Lorenzi H."/>
        </authorList>
    </citation>
    <scope>NUCLEOTIDE SEQUENCE [LARGE SCALE GENOMIC DNA]</scope>
    <source>
        <strain evidence="3">p89</strain>
    </source>
</reference>
<feature type="transmembrane region" description="Helical" evidence="1">
    <location>
        <begin position="283"/>
        <end position="303"/>
    </location>
</feature>
<protein>
    <submittedName>
        <fullName evidence="2">Putative membrane protein</fullName>
    </submittedName>
</protein>
<evidence type="ECO:0000256" key="1">
    <source>
        <dbReference type="SAM" id="Phobius"/>
    </source>
</evidence>
<keyword evidence="1" id="KW-1133">Transmembrane helix</keyword>
<feature type="transmembrane region" description="Helical" evidence="1">
    <location>
        <begin position="129"/>
        <end position="154"/>
    </location>
</feature>
<gene>
    <name evidence="2" type="ORF">TGP89_239755</name>
</gene>
<feature type="transmembrane region" description="Helical" evidence="1">
    <location>
        <begin position="34"/>
        <end position="57"/>
    </location>
</feature>
<name>A0A086K3P8_TOXGO</name>
<comment type="caution">
    <text evidence="2">The sequence shown here is derived from an EMBL/GenBank/DDBJ whole genome shotgun (WGS) entry which is preliminary data.</text>
</comment>
<dbReference type="OrthoDB" id="328211at2759"/>